<gene>
    <name evidence="2" type="ORF">HK105_204255</name>
</gene>
<comment type="caution">
    <text evidence="2">The sequence shown here is derived from an EMBL/GenBank/DDBJ whole genome shotgun (WGS) entry which is preliminary data.</text>
</comment>
<dbReference type="Pfam" id="PF15370">
    <property type="entry name" value="NOPCHAP1"/>
    <property type="match status" value="1"/>
</dbReference>
<dbReference type="Proteomes" id="UP001527925">
    <property type="component" value="Unassembled WGS sequence"/>
</dbReference>
<sequence>MQSSNQQLLGQIDSGELSHKDIQIELSEDADEQHIEMNLDMGVFDVAPIPQEQEIQVRIPSAGSVPRKAGANGEQRGPVGPLIQDLS</sequence>
<dbReference type="InterPro" id="IPR027921">
    <property type="entry name" value="NOPCHAP1"/>
</dbReference>
<dbReference type="EMBL" id="JADGIZ020000018">
    <property type="protein sequence ID" value="KAL2916164.1"/>
    <property type="molecule type" value="Genomic_DNA"/>
</dbReference>
<keyword evidence="3" id="KW-1185">Reference proteome</keyword>
<evidence type="ECO:0000313" key="2">
    <source>
        <dbReference type="EMBL" id="KAL2916164.1"/>
    </source>
</evidence>
<reference evidence="2 3" key="1">
    <citation type="submission" date="2023-09" db="EMBL/GenBank/DDBJ databases">
        <title>Pangenome analysis of Batrachochytrium dendrobatidis and related Chytrids.</title>
        <authorList>
            <person name="Yacoub M.N."/>
            <person name="Stajich J.E."/>
            <person name="James T.Y."/>
        </authorList>
    </citation>
    <scope>NUCLEOTIDE SEQUENCE [LARGE SCALE GENOMIC DNA]</scope>
    <source>
        <strain evidence="2 3">JEL0888</strain>
    </source>
</reference>
<feature type="region of interest" description="Disordered" evidence="1">
    <location>
        <begin position="1"/>
        <end position="21"/>
    </location>
</feature>
<name>A0ABR4N9G6_9FUNG</name>
<accession>A0ABR4N9G6</accession>
<evidence type="ECO:0000313" key="3">
    <source>
        <dbReference type="Proteomes" id="UP001527925"/>
    </source>
</evidence>
<feature type="region of interest" description="Disordered" evidence="1">
    <location>
        <begin position="60"/>
        <end position="87"/>
    </location>
</feature>
<evidence type="ECO:0000256" key="1">
    <source>
        <dbReference type="SAM" id="MobiDB-lite"/>
    </source>
</evidence>
<protein>
    <submittedName>
        <fullName evidence="2">Uncharacterized protein</fullName>
    </submittedName>
</protein>
<organism evidence="2 3">
    <name type="scientific">Polyrhizophydium stewartii</name>
    <dbReference type="NCBI Taxonomy" id="2732419"/>
    <lineage>
        <taxon>Eukaryota</taxon>
        <taxon>Fungi</taxon>
        <taxon>Fungi incertae sedis</taxon>
        <taxon>Chytridiomycota</taxon>
        <taxon>Chytridiomycota incertae sedis</taxon>
        <taxon>Chytridiomycetes</taxon>
        <taxon>Rhizophydiales</taxon>
        <taxon>Rhizophydiales incertae sedis</taxon>
        <taxon>Polyrhizophydium</taxon>
    </lineage>
</organism>
<proteinExistence type="predicted"/>